<dbReference type="InterPro" id="IPR028082">
    <property type="entry name" value="Peripla_BP_I"/>
</dbReference>
<keyword evidence="4" id="KW-0813">Transport</keyword>
<dbReference type="InterPro" id="IPR017103">
    <property type="entry name" value="Iontropic_Glu_rcpt_pln"/>
</dbReference>
<comment type="caution">
    <text evidence="18">The sequence shown here is derived from an EMBL/GenBank/DDBJ whole genome shotgun (WGS) entry which is preliminary data.</text>
</comment>
<comment type="similarity">
    <text evidence="2">Belongs to the glutamate-gated ion channel (TC 1.A.10.1) family.</text>
</comment>
<evidence type="ECO:0000256" key="4">
    <source>
        <dbReference type="ARBA" id="ARBA00022448"/>
    </source>
</evidence>
<dbReference type="InterPro" id="IPR001828">
    <property type="entry name" value="ANF_lig-bd_rcpt"/>
</dbReference>
<dbReference type="PANTHER" id="PTHR34836">
    <property type="entry name" value="OS06G0188250 PROTEIN"/>
    <property type="match status" value="1"/>
</dbReference>
<evidence type="ECO:0000313" key="18">
    <source>
        <dbReference type="EMBL" id="PON61613.1"/>
    </source>
</evidence>
<evidence type="ECO:0000256" key="15">
    <source>
        <dbReference type="PIRSR" id="PIRSR037090-50"/>
    </source>
</evidence>
<reference evidence="19" key="1">
    <citation type="submission" date="2016-06" db="EMBL/GenBank/DDBJ databases">
        <title>Parallel loss of symbiosis genes in relatives of nitrogen-fixing non-legume Parasponia.</title>
        <authorList>
            <person name="Van Velzen R."/>
            <person name="Holmer R."/>
            <person name="Bu F."/>
            <person name="Rutten L."/>
            <person name="Van Zeijl A."/>
            <person name="Liu W."/>
            <person name="Santuari L."/>
            <person name="Cao Q."/>
            <person name="Sharma T."/>
            <person name="Shen D."/>
            <person name="Roswanjaya Y."/>
            <person name="Wardhani T."/>
            <person name="Kalhor M.S."/>
            <person name="Jansen J."/>
            <person name="Van den Hoogen J."/>
            <person name="Gungor B."/>
            <person name="Hartog M."/>
            <person name="Hontelez J."/>
            <person name="Verver J."/>
            <person name="Yang W.-C."/>
            <person name="Schijlen E."/>
            <person name="Repin R."/>
            <person name="Schilthuizen M."/>
            <person name="Schranz E."/>
            <person name="Heidstra R."/>
            <person name="Miyata K."/>
            <person name="Fedorova E."/>
            <person name="Kohlen W."/>
            <person name="Bisseling T."/>
            <person name="Smit S."/>
            <person name="Geurts R."/>
        </authorList>
    </citation>
    <scope>NUCLEOTIDE SEQUENCE [LARGE SCALE GENOMIC DNA]</scope>
    <source>
        <strain evidence="19">cv. RG33-2</strain>
    </source>
</reference>
<dbReference type="Gene3D" id="3.40.50.2300">
    <property type="match status" value="2"/>
</dbReference>
<dbReference type="GO" id="GO:0015276">
    <property type="term" value="F:ligand-gated monoatomic ion channel activity"/>
    <property type="evidence" value="ECO:0007669"/>
    <property type="project" value="InterPro"/>
</dbReference>
<dbReference type="PIRSF" id="PIRSF037090">
    <property type="entry name" value="Iontro_Glu-like_rcpt_pln"/>
    <property type="match status" value="1"/>
</dbReference>
<dbReference type="FunFam" id="3.40.50.2300:FF:000169">
    <property type="entry name" value="Glutamate receptor"/>
    <property type="match status" value="1"/>
</dbReference>
<comment type="subcellular location">
    <subcellularLocation>
        <location evidence="1">Membrane</location>
        <topology evidence="1">Multi-pass membrane protein</topology>
    </subcellularLocation>
</comment>
<feature type="transmembrane region" description="Helical" evidence="16">
    <location>
        <begin position="610"/>
        <end position="630"/>
    </location>
</feature>
<dbReference type="Gene3D" id="1.10.287.70">
    <property type="match status" value="1"/>
</dbReference>
<keyword evidence="13" id="KW-0407">Ion channel</keyword>
<dbReference type="CDD" id="cd13686">
    <property type="entry name" value="GluR_Plant"/>
    <property type="match status" value="1"/>
</dbReference>
<evidence type="ECO:0000256" key="3">
    <source>
        <dbReference type="ARBA" id="ARBA00011095"/>
    </source>
</evidence>
<feature type="transmembrane region" description="Helical" evidence="16">
    <location>
        <begin position="12"/>
        <end position="33"/>
    </location>
</feature>
<dbReference type="AlphaFoldDB" id="A0A2P5CKN0"/>
<protein>
    <recommendedName>
        <fullName evidence="17">Ionotropic glutamate receptor C-terminal domain-containing protein</fullName>
    </recommendedName>
</protein>
<evidence type="ECO:0000256" key="10">
    <source>
        <dbReference type="ARBA" id="ARBA00023170"/>
    </source>
</evidence>
<accession>A0A2P5CKN0</accession>
<evidence type="ECO:0000313" key="19">
    <source>
        <dbReference type="Proteomes" id="UP000237000"/>
    </source>
</evidence>
<name>A0A2P5CKN0_TREOI</name>
<dbReference type="PANTHER" id="PTHR34836:SF1">
    <property type="entry name" value="OS09G0428600 PROTEIN"/>
    <property type="match status" value="1"/>
</dbReference>
<dbReference type="Proteomes" id="UP000237000">
    <property type="component" value="Unassembled WGS sequence"/>
</dbReference>
<dbReference type="InParanoid" id="A0A2P5CKN0"/>
<proteinExistence type="inferred from homology"/>
<evidence type="ECO:0000256" key="13">
    <source>
        <dbReference type="ARBA" id="ARBA00023303"/>
    </source>
</evidence>
<evidence type="ECO:0000256" key="11">
    <source>
        <dbReference type="ARBA" id="ARBA00023180"/>
    </source>
</evidence>
<dbReference type="STRING" id="63057.A0A2P5CKN0"/>
<feature type="non-terminal residue" evidence="18">
    <location>
        <position position="1"/>
    </location>
</feature>
<keyword evidence="7 16" id="KW-1133">Transmembrane helix</keyword>
<feature type="disulfide bond" evidence="15">
    <location>
        <begin position="780"/>
        <end position="838"/>
    </location>
</feature>
<feature type="domain" description="Ionotropic glutamate receptor C-terminal" evidence="17">
    <location>
        <begin position="483"/>
        <end position="833"/>
    </location>
</feature>
<evidence type="ECO:0000259" key="17">
    <source>
        <dbReference type="SMART" id="SM00079"/>
    </source>
</evidence>
<feature type="transmembrane region" description="Helical" evidence="16">
    <location>
        <begin position="855"/>
        <end position="878"/>
    </location>
</feature>
<evidence type="ECO:0000256" key="2">
    <source>
        <dbReference type="ARBA" id="ARBA00008685"/>
    </source>
</evidence>
<organism evidence="18 19">
    <name type="scientific">Trema orientale</name>
    <name type="common">Charcoal tree</name>
    <name type="synonym">Celtis orientalis</name>
    <dbReference type="NCBI Taxonomy" id="63057"/>
    <lineage>
        <taxon>Eukaryota</taxon>
        <taxon>Viridiplantae</taxon>
        <taxon>Streptophyta</taxon>
        <taxon>Embryophyta</taxon>
        <taxon>Tracheophyta</taxon>
        <taxon>Spermatophyta</taxon>
        <taxon>Magnoliopsida</taxon>
        <taxon>eudicotyledons</taxon>
        <taxon>Gunneridae</taxon>
        <taxon>Pentapetalae</taxon>
        <taxon>rosids</taxon>
        <taxon>fabids</taxon>
        <taxon>Rosales</taxon>
        <taxon>Cannabaceae</taxon>
        <taxon>Trema</taxon>
    </lineage>
</organism>
<keyword evidence="9 16" id="KW-0472">Membrane</keyword>
<evidence type="ECO:0000256" key="14">
    <source>
        <dbReference type="ARBA" id="ARBA00049638"/>
    </source>
</evidence>
<keyword evidence="6" id="KW-0732">Signal</keyword>
<comment type="subunit">
    <text evidence="3">May form heteromers.</text>
</comment>
<evidence type="ECO:0000256" key="12">
    <source>
        <dbReference type="ARBA" id="ARBA00023286"/>
    </source>
</evidence>
<keyword evidence="19" id="KW-1185">Reference proteome</keyword>
<comment type="function">
    <text evidence="14">Glutamate-gated receptor that probably acts as a non-selective cation channel. May be involved in light-signal transduction and calcium homeostasis via the regulation of calcium influx into cells.</text>
</comment>
<dbReference type="Pfam" id="PF00060">
    <property type="entry name" value="Lig_chan"/>
    <property type="match status" value="1"/>
</dbReference>
<sequence length="1007" mass="111427">KDSKILTKKNPIFLMGIFWLFLVICSTWMHMFITTIVVAQNDTIPVKVGVVLDLETPVAKIWLSCIDLALSEFYASHSNFKTRLLLNTRDSNSDVVAAAAAALDLIKNVQVQAILGPQRSTQAKFIIDLGQKAQVPILSFSATSPSLANNPSQSSYFFRTAPSDSSQVKAISSIVKAFGWREVVPIYTANEFGEGIIPYLVDALEDVNAKVPYRSAIPPLATDDQITTELYKLMTMQTRVFVVHMWYNLGSRLLAKAKEIGMMDQGFVWIITQDFTDLLGSLDPSVINSMQGVIGIKSFVPQTKELDSFQVRWKSKFQKENPTILDAKLNVMGLWAYDSAYALALAVEKIGSDINKTLHNVTTPNPNNNSSSTDLDSFGVSPNGPKLWEALSGTSFRGIAGNFSLVNGQLETSTFQLVNVNGAGGRVIGFWTQQNGLIRTLSNSSNAVEYSTSRSNLGPIIWPGEAIFPPKGWDIPTNGKRLRIGIPVKTGFREFVKVVNYDPSTNISDATGFSIDVFEAAVKALPYALPYDYFPFAKPNGTSAGTYDDLVYQVYLGNYDAVVADSTIRANRSQFVDFTLPYTESGVVMVVPMKDNKRKSAWVFLKPLTWDLWVTSFCFFVFIGFVVWVLEHRINEDFRGPPSHQVGTSFWFSFSTMVFAHRERVVSNLARFVVIIWVFVVLILTQSYTASLTSLLTVEQLQPTVTDINQLLKSGEKVGYMGNSFVYGLLIQTGFLDSRIVPFKSAEECDELLSLGTAKGGIGAVVEETPNMRLFLAQYCSKKYTMIGPIFKTAGFGFVFPKGYPLLADVSRAILNVTEGDDMKKIENKWFNLDQNTCSDSNPIVSSDSLSLGSFWGLFIIAGVSSLSALIIFVIMFLHKHKQILFDSRDSVRRRLGVIFRSFDEKDLSSHTFRKSQLKDGNDSVHGTDVVDLPMNTNCPPSPSSYMVHTGSNSPVVMGEHGTIDQLSSGQASPEMVPASDEYYVVSINNEEVPRSSTHSTSLMVHV</sequence>
<dbReference type="GO" id="GO:0016020">
    <property type="term" value="C:membrane"/>
    <property type="evidence" value="ECO:0007669"/>
    <property type="project" value="UniProtKB-SubCell"/>
</dbReference>
<dbReference type="InterPro" id="IPR001320">
    <property type="entry name" value="Iontro_rcpt_C"/>
</dbReference>
<dbReference type="SUPFAM" id="SSF53822">
    <property type="entry name" value="Periplasmic binding protein-like I"/>
    <property type="match status" value="1"/>
</dbReference>
<dbReference type="CDD" id="cd19990">
    <property type="entry name" value="PBP1_GABAb_receptor_plant"/>
    <property type="match status" value="1"/>
</dbReference>
<evidence type="ECO:0000256" key="9">
    <source>
        <dbReference type="ARBA" id="ARBA00023136"/>
    </source>
</evidence>
<dbReference type="InterPro" id="IPR044440">
    <property type="entry name" value="GABAb_receptor_plant_PBP1"/>
</dbReference>
<evidence type="ECO:0000256" key="7">
    <source>
        <dbReference type="ARBA" id="ARBA00022989"/>
    </source>
</evidence>
<dbReference type="FunFam" id="1.10.287.70:FF:000037">
    <property type="entry name" value="Glutamate receptor"/>
    <property type="match status" value="1"/>
</dbReference>
<dbReference type="OrthoDB" id="5984008at2759"/>
<keyword evidence="15" id="KW-1015">Disulfide bond</keyword>
<dbReference type="EMBL" id="JXTC01000354">
    <property type="protein sequence ID" value="PON61613.1"/>
    <property type="molecule type" value="Genomic_DNA"/>
</dbReference>
<feature type="transmembrane region" description="Helical" evidence="16">
    <location>
        <begin position="669"/>
        <end position="688"/>
    </location>
</feature>
<keyword evidence="12" id="KW-1071">Ligand-gated ion channel</keyword>
<evidence type="ECO:0000256" key="5">
    <source>
        <dbReference type="ARBA" id="ARBA00022692"/>
    </source>
</evidence>
<dbReference type="FunCoup" id="A0A2P5CKN0">
    <property type="interactions" value="124"/>
</dbReference>
<dbReference type="SUPFAM" id="SSF53850">
    <property type="entry name" value="Periplasmic binding protein-like II"/>
    <property type="match status" value="1"/>
</dbReference>
<evidence type="ECO:0000256" key="6">
    <source>
        <dbReference type="ARBA" id="ARBA00022729"/>
    </source>
</evidence>
<evidence type="ECO:0000256" key="8">
    <source>
        <dbReference type="ARBA" id="ARBA00023065"/>
    </source>
</evidence>
<gene>
    <name evidence="18" type="ORF">TorRG33x02_281050</name>
</gene>
<evidence type="ECO:0000256" key="1">
    <source>
        <dbReference type="ARBA" id="ARBA00004141"/>
    </source>
</evidence>
<dbReference type="Pfam" id="PF01094">
    <property type="entry name" value="ANF_receptor"/>
    <property type="match status" value="1"/>
</dbReference>
<dbReference type="InterPro" id="IPR015683">
    <property type="entry name" value="Ionotropic_Glu_rcpt"/>
</dbReference>
<dbReference type="Gene3D" id="3.40.190.10">
    <property type="entry name" value="Periplasmic binding protein-like II"/>
    <property type="match status" value="2"/>
</dbReference>
<keyword evidence="5 16" id="KW-0812">Transmembrane</keyword>
<evidence type="ECO:0000256" key="16">
    <source>
        <dbReference type="SAM" id="Phobius"/>
    </source>
</evidence>
<keyword evidence="11" id="KW-0325">Glycoprotein</keyword>
<dbReference type="FunFam" id="3.40.50.2300:FF:000310">
    <property type="entry name" value="Glutamate receptor"/>
    <property type="match status" value="1"/>
</dbReference>
<keyword evidence="10" id="KW-0675">Receptor</keyword>
<dbReference type="SMART" id="SM00079">
    <property type="entry name" value="PBPe"/>
    <property type="match status" value="1"/>
</dbReference>
<dbReference type="FunFam" id="3.40.190.10:FF:000103">
    <property type="entry name" value="Glutamate receptor"/>
    <property type="match status" value="1"/>
</dbReference>
<keyword evidence="8" id="KW-0406">Ion transport</keyword>